<comment type="subcellular location">
    <subcellularLocation>
        <location evidence="1">Membrane</location>
        <topology evidence="1">Multi-pass membrane protein</topology>
    </subcellularLocation>
</comment>
<evidence type="ECO:0000256" key="6">
    <source>
        <dbReference type="SAM" id="Phobius"/>
    </source>
</evidence>
<reference evidence="8" key="1">
    <citation type="submission" date="2016-04" db="EMBL/GenBank/DDBJ databases">
        <authorList>
            <person name="Nguyen H.D."/>
            <person name="Samba Siva P."/>
            <person name="Cullis J."/>
            <person name="Levesque C.A."/>
            <person name="Hambleton S."/>
        </authorList>
    </citation>
    <scope>NUCLEOTIDE SEQUENCE</scope>
    <source>
        <strain evidence="8">DAOMC 236426</strain>
    </source>
</reference>
<keyword evidence="7" id="KW-0732">Signal</keyword>
<organism evidence="8 9">
    <name type="scientific">Tilletia controversa</name>
    <name type="common">dwarf bunt fungus</name>
    <dbReference type="NCBI Taxonomy" id="13291"/>
    <lineage>
        <taxon>Eukaryota</taxon>
        <taxon>Fungi</taxon>
        <taxon>Dikarya</taxon>
        <taxon>Basidiomycota</taxon>
        <taxon>Ustilaginomycotina</taxon>
        <taxon>Exobasidiomycetes</taxon>
        <taxon>Tilletiales</taxon>
        <taxon>Tilletiaceae</taxon>
        <taxon>Tilletia</taxon>
    </lineage>
</organism>
<feature type="signal peptide" evidence="7">
    <location>
        <begin position="1"/>
        <end position="23"/>
    </location>
</feature>
<evidence type="ECO:0000256" key="5">
    <source>
        <dbReference type="SAM" id="MobiDB-lite"/>
    </source>
</evidence>
<keyword evidence="2 6" id="KW-0812">Transmembrane</keyword>
<gene>
    <name evidence="8" type="ORF">A4X06_0g7465</name>
</gene>
<protein>
    <submittedName>
        <fullName evidence="8">Uncharacterized protein</fullName>
    </submittedName>
</protein>
<dbReference type="Proteomes" id="UP000077684">
    <property type="component" value="Unassembled WGS sequence"/>
</dbReference>
<dbReference type="GO" id="GO:0005385">
    <property type="term" value="F:zinc ion transmembrane transporter activity"/>
    <property type="evidence" value="ECO:0007669"/>
    <property type="project" value="TreeGrafter"/>
</dbReference>
<evidence type="ECO:0000256" key="3">
    <source>
        <dbReference type="ARBA" id="ARBA00022989"/>
    </source>
</evidence>
<evidence type="ECO:0000256" key="4">
    <source>
        <dbReference type="ARBA" id="ARBA00023136"/>
    </source>
</evidence>
<feature type="transmembrane region" description="Helical" evidence="6">
    <location>
        <begin position="224"/>
        <end position="250"/>
    </location>
</feature>
<evidence type="ECO:0000256" key="2">
    <source>
        <dbReference type="ARBA" id="ARBA00022692"/>
    </source>
</evidence>
<feature type="transmembrane region" description="Helical" evidence="6">
    <location>
        <begin position="412"/>
        <end position="432"/>
    </location>
</feature>
<accession>A0A8X7MN34</accession>
<dbReference type="InterPro" id="IPR003689">
    <property type="entry name" value="ZIP"/>
</dbReference>
<feature type="transmembrane region" description="Helical" evidence="6">
    <location>
        <begin position="485"/>
        <end position="503"/>
    </location>
</feature>
<keyword evidence="9" id="KW-1185">Reference proteome</keyword>
<comment type="caution">
    <text evidence="8">The sequence shown here is derived from an EMBL/GenBank/DDBJ whole genome shotgun (WGS) entry which is preliminary data.</text>
</comment>
<dbReference type="EMBL" id="LWDE02001309">
    <property type="protein sequence ID" value="KAE8241620.1"/>
    <property type="molecule type" value="Genomic_DNA"/>
</dbReference>
<feature type="transmembrane region" description="Helical" evidence="6">
    <location>
        <begin position="270"/>
        <end position="289"/>
    </location>
</feature>
<proteinExistence type="predicted"/>
<evidence type="ECO:0000256" key="1">
    <source>
        <dbReference type="ARBA" id="ARBA00004141"/>
    </source>
</evidence>
<feature type="compositionally biased region" description="Basic and acidic residues" evidence="5">
    <location>
        <begin position="144"/>
        <end position="156"/>
    </location>
</feature>
<reference evidence="8" key="2">
    <citation type="journal article" date="2019" name="IMA Fungus">
        <title>Genome sequencing and comparison of five Tilletia species to identify candidate genes for the detection of regulated species infecting wheat.</title>
        <authorList>
            <person name="Nguyen H.D.T."/>
            <person name="Sultana T."/>
            <person name="Kesanakurti P."/>
            <person name="Hambleton S."/>
        </authorList>
    </citation>
    <scope>NUCLEOTIDE SEQUENCE</scope>
    <source>
        <strain evidence="8">DAOMC 236426</strain>
    </source>
</reference>
<name>A0A8X7MN34_9BASI</name>
<feature type="region of interest" description="Disordered" evidence="5">
    <location>
        <begin position="137"/>
        <end position="166"/>
    </location>
</feature>
<feature type="transmembrane region" description="Helical" evidence="6">
    <location>
        <begin position="180"/>
        <end position="203"/>
    </location>
</feature>
<evidence type="ECO:0000313" key="9">
    <source>
        <dbReference type="Proteomes" id="UP000077684"/>
    </source>
</evidence>
<dbReference type="GO" id="GO:0005886">
    <property type="term" value="C:plasma membrane"/>
    <property type="evidence" value="ECO:0007669"/>
    <property type="project" value="TreeGrafter"/>
</dbReference>
<dbReference type="PANTHER" id="PTHR11040:SF44">
    <property type="entry name" value="PROTEIN ZNTC-RELATED"/>
    <property type="match status" value="1"/>
</dbReference>
<dbReference type="PANTHER" id="PTHR11040">
    <property type="entry name" value="ZINC/IRON TRANSPORTER"/>
    <property type="match status" value="1"/>
</dbReference>
<sequence length="506" mass="53140">MRCFTTTIAVSALLSSISAAAVGTNIPATALIGRQVGTTTTTSLLIEPSPVGQGACTLHIDHWQCEGTDPNADEGEQAHDDEPEPAAASPTTATSIIAAFTTTTTTATATALAAVAEPSPTDRGACHLHGDHWHCDLDSEEESGESHEGHSHEGHSHAGHSHGPSEEYGCGLAPLENYDLGLQIGAVFILLIVSLLGVMLPGVSGWASQRIERRGGDGSAARSAFAYAVFALQHFGGGIILSTAFVHLLAHASVYFSNSCLGELQYEATSPAIAMAAIWVMFAVDFFGLRPLRQRVLSTMGVVPAGCCGTVQPEHHTDDKHSTSESAESDADAASLENAAIQAQGRLAKYEVMALEAGIIFHSIIIGVSIGTSSGPGWKAFLIAIAFHQFCEGLALASRISILPTTWMLTKLLMYAVFVLTTPVGVAIGIGVRQSYNGNNRSTLLAIGSLNSISAGILIYSAMVQIIAGDFIYNKEMLLAPIRRPLIAFVFFTLGAIVMSVLGKWA</sequence>
<feature type="transmembrane region" description="Helical" evidence="6">
    <location>
        <begin position="352"/>
        <end position="372"/>
    </location>
</feature>
<feature type="compositionally biased region" description="Acidic residues" evidence="5">
    <location>
        <begin position="71"/>
        <end position="84"/>
    </location>
</feature>
<feature type="transmembrane region" description="Helical" evidence="6">
    <location>
        <begin position="452"/>
        <end position="473"/>
    </location>
</feature>
<feature type="chain" id="PRO_5036502631" evidence="7">
    <location>
        <begin position="24"/>
        <end position="506"/>
    </location>
</feature>
<feature type="region of interest" description="Disordered" evidence="5">
    <location>
        <begin position="65"/>
        <end position="91"/>
    </location>
</feature>
<evidence type="ECO:0000313" key="8">
    <source>
        <dbReference type="EMBL" id="KAE8241620.1"/>
    </source>
</evidence>
<dbReference type="AlphaFoldDB" id="A0A8X7MN34"/>
<keyword evidence="4 6" id="KW-0472">Membrane</keyword>
<keyword evidence="3 6" id="KW-1133">Transmembrane helix</keyword>
<dbReference type="Pfam" id="PF02535">
    <property type="entry name" value="Zip"/>
    <property type="match status" value="1"/>
</dbReference>
<evidence type="ECO:0000256" key="7">
    <source>
        <dbReference type="SAM" id="SignalP"/>
    </source>
</evidence>